<evidence type="ECO:0000313" key="2">
    <source>
        <dbReference type="Proteomes" id="UP000830835"/>
    </source>
</evidence>
<sequence length="61" mass="6841">MEITELKALINRALADKVLTRAEQQQILNAVTADQEVSPEEHELLELIVERLSSGEIRAVD</sequence>
<dbReference type="Proteomes" id="UP000830835">
    <property type="component" value="Unassembled WGS sequence"/>
</dbReference>
<proteinExistence type="predicted"/>
<comment type="caution">
    <text evidence="1">The sequence shown here is derived from an EMBL/GenBank/DDBJ whole genome shotgun (WGS) entry which is preliminary data.</text>
</comment>
<accession>A0ABT0C8E1</accession>
<name>A0ABT0C8E1_THEVL</name>
<evidence type="ECO:0000313" key="1">
    <source>
        <dbReference type="EMBL" id="MCJ2542058.1"/>
    </source>
</evidence>
<organism evidence="1 2">
    <name type="scientific">Thermostichus vulcanus str. 'Rupite'</name>
    <dbReference type="NCBI Taxonomy" id="2813851"/>
    <lineage>
        <taxon>Bacteria</taxon>
        <taxon>Bacillati</taxon>
        <taxon>Cyanobacteriota</taxon>
        <taxon>Cyanophyceae</taxon>
        <taxon>Thermostichales</taxon>
        <taxon>Thermostichaceae</taxon>
        <taxon>Thermostichus</taxon>
    </lineage>
</organism>
<dbReference type="RefSeq" id="WP_244349283.1">
    <property type="nucleotide sequence ID" value="NZ_JAFIRA010000006.1"/>
</dbReference>
<keyword evidence="2" id="KW-1185">Reference proteome</keyword>
<protein>
    <submittedName>
        <fullName evidence="1">Uncharacterized protein</fullName>
    </submittedName>
</protein>
<gene>
    <name evidence="1" type="ORF">JX360_03915</name>
</gene>
<reference evidence="1" key="1">
    <citation type="submission" date="2021-02" db="EMBL/GenBank/DDBJ databases">
        <title>The CRISPR/cas machinery reduction and long-range gene transfer in the hot spring cyanobacterium Synechococcus.</title>
        <authorList>
            <person name="Dvorak P."/>
            <person name="Jahodarova E."/>
            <person name="Hasler P."/>
            <person name="Poulickova A."/>
        </authorList>
    </citation>
    <scope>NUCLEOTIDE SEQUENCE</scope>
    <source>
        <strain evidence="1">Rupite</strain>
    </source>
</reference>
<dbReference type="EMBL" id="JAFIRA010000006">
    <property type="protein sequence ID" value="MCJ2542058.1"/>
    <property type="molecule type" value="Genomic_DNA"/>
</dbReference>